<comment type="caution">
    <text evidence="2">The sequence shown here is derived from an EMBL/GenBank/DDBJ whole genome shotgun (WGS) entry which is preliminary data.</text>
</comment>
<dbReference type="Proteomes" id="UP000320762">
    <property type="component" value="Unassembled WGS sequence"/>
</dbReference>
<evidence type="ECO:0000256" key="1">
    <source>
        <dbReference type="SAM" id="MobiDB-lite"/>
    </source>
</evidence>
<dbReference type="AlphaFoldDB" id="A0A550CRY9"/>
<feature type="compositionally biased region" description="Polar residues" evidence="1">
    <location>
        <begin position="1"/>
        <end position="34"/>
    </location>
</feature>
<dbReference type="EMBL" id="VDMD01000002">
    <property type="protein sequence ID" value="TRM67565.1"/>
    <property type="molecule type" value="Genomic_DNA"/>
</dbReference>
<gene>
    <name evidence="2" type="ORF">BD626DRAFT_479159</name>
</gene>
<feature type="region of interest" description="Disordered" evidence="1">
    <location>
        <begin position="1"/>
        <end position="60"/>
    </location>
</feature>
<keyword evidence="3" id="KW-1185">Reference proteome</keyword>
<sequence>MPSYEPSSMSTKVSPQASEVTSNMPDTTQGTAPKQASFAPSIRATRKGQSAPTKRPRGPWRHQVYAIKLSDEGMKAFDEEHFQTTPKGSTEEEVKEWWASRRSILGLIIPSECIAIFDLPSVNGRIYTMVHDGDGLEHVVVLADNATRRTNTKPSDDLVAKVAKFIHQEGDTPRWYRVARLGDEPSWE</sequence>
<protein>
    <submittedName>
        <fullName evidence="2">Uncharacterized protein</fullName>
    </submittedName>
</protein>
<evidence type="ECO:0000313" key="2">
    <source>
        <dbReference type="EMBL" id="TRM67565.1"/>
    </source>
</evidence>
<dbReference type="OrthoDB" id="2962906at2759"/>
<accession>A0A550CRY9</accession>
<proteinExistence type="predicted"/>
<organism evidence="2 3">
    <name type="scientific">Schizophyllum amplum</name>
    <dbReference type="NCBI Taxonomy" id="97359"/>
    <lineage>
        <taxon>Eukaryota</taxon>
        <taxon>Fungi</taxon>
        <taxon>Dikarya</taxon>
        <taxon>Basidiomycota</taxon>
        <taxon>Agaricomycotina</taxon>
        <taxon>Agaricomycetes</taxon>
        <taxon>Agaricomycetidae</taxon>
        <taxon>Agaricales</taxon>
        <taxon>Schizophyllaceae</taxon>
        <taxon>Schizophyllum</taxon>
    </lineage>
</organism>
<name>A0A550CRY9_9AGAR</name>
<reference evidence="2 3" key="1">
    <citation type="journal article" date="2019" name="New Phytol.">
        <title>Comparative genomics reveals unique wood-decay strategies and fruiting body development in the Schizophyllaceae.</title>
        <authorList>
            <person name="Almasi E."/>
            <person name="Sahu N."/>
            <person name="Krizsan K."/>
            <person name="Balint B."/>
            <person name="Kovacs G.M."/>
            <person name="Kiss B."/>
            <person name="Cseklye J."/>
            <person name="Drula E."/>
            <person name="Henrissat B."/>
            <person name="Nagy I."/>
            <person name="Chovatia M."/>
            <person name="Adam C."/>
            <person name="LaButti K."/>
            <person name="Lipzen A."/>
            <person name="Riley R."/>
            <person name="Grigoriev I.V."/>
            <person name="Nagy L.G."/>
        </authorList>
    </citation>
    <scope>NUCLEOTIDE SEQUENCE [LARGE SCALE GENOMIC DNA]</scope>
    <source>
        <strain evidence="2 3">NL-1724</strain>
    </source>
</reference>
<evidence type="ECO:0000313" key="3">
    <source>
        <dbReference type="Proteomes" id="UP000320762"/>
    </source>
</evidence>